<dbReference type="InterPro" id="IPR055100">
    <property type="entry name" value="GNAT_LYC1-like"/>
</dbReference>
<feature type="domain" description="LYC1 C-terminal" evidence="1">
    <location>
        <begin position="168"/>
        <end position="298"/>
    </location>
</feature>
<comment type="caution">
    <text evidence="2">The sequence shown here is derived from an EMBL/GenBank/DDBJ whole genome shotgun (WGS) entry which is preliminary data.</text>
</comment>
<dbReference type="Gene3D" id="3.40.630.30">
    <property type="match status" value="1"/>
</dbReference>
<accession>A0A3A8HN30</accession>
<dbReference type="EMBL" id="RAVZ01000450">
    <property type="protein sequence ID" value="RKG72699.1"/>
    <property type="molecule type" value="Genomic_DNA"/>
</dbReference>
<sequence length="318" mass="35244">MSLVLATDAQKSARDAVTHAAWGSPLSVPQYQEREARLRAHPWSREAMSTWLWLGDDGAVQASCETFRTDSFLRGVDGRFAQGDSYAIASVFTEDHLRGRGYATRLMDAVALELERVAPRPHSVVLFSDVGAPLYRRSGYVEVPAWDWHLDASQEVGGRAVDGGLQETDVARALERMRRPQVPFHLWPTASQVDWHLERERIYAELLERPRPRTCGAVVGASTALWTMMARYGELVVLMLDARDASDAQALLAEARRVAHQAGLKRVVWWEEAATAPLLAGVPGAVRVPRDGSLPMLRPLRAGLPAAPEVPFPRALWV</sequence>
<dbReference type="Pfam" id="PF22998">
    <property type="entry name" value="GNAT_LYC1-like"/>
    <property type="match status" value="1"/>
</dbReference>
<dbReference type="GO" id="GO:0016740">
    <property type="term" value="F:transferase activity"/>
    <property type="evidence" value="ECO:0007669"/>
    <property type="project" value="UniProtKB-KW"/>
</dbReference>
<organism evidence="2 3">
    <name type="scientific">Corallococcus terminator</name>
    <dbReference type="NCBI Taxonomy" id="2316733"/>
    <lineage>
        <taxon>Bacteria</taxon>
        <taxon>Pseudomonadati</taxon>
        <taxon>Myxococcota</taxon>
        <taxon>Myxococcia</taxon>
        <taxon>Myxococcales</taxon>
        <taxon>Cystobacterineae</taxon>
        <taxon>Myxococcaceae</taxon>
        <taxon>Corallococcus</taxon>
    </lineage>
</organism>
<evidence type="ECO:0000313" key="3">
    <source>
        <dbReference type="Proteomes" id="UP000268094"/>
    </source>
</evidence>
<protein>
    <submittedName>
        <fullName evidence="2">N-acetyltransferase</fullName>
    </submittedName>
</protein>
<dbReference type="InterPro" id="IPR053013">
    <property type="entry name" value="LAT"/>
</dbReference>
<evidence type="ECO:0000259" key="1">
    <source>
        <dbReference type="Pfam" id="PF22998"/>
    </source>
</evidence>
<reference evidence="3" key="1">
    <citation type="submission" date="2018-09" db="EMBL/GenBank/DDBJ databases">
        <authorList>
            <person name="Livingstone P.G."/>
            <person name="Whitworth D.E."/>
        </authorList>
    </citation>
    <scope>NUCLEOTIDE SEQUENCE [LARGE SCALE GENOMIC DNA]</scope>
    <source>
        <strain evidence="3">CA054A</strain>
    </source>
</reference>
<dbReference type="PANTHER" id="PTHR34815">
    <property type="entry name" value="LYSINE ACETYLTRANSFERASE"/>
    <property type="match status" value="1"/>
</dbReference>
<dbReference type="AlphaFoldDB" id="A0A3A8HN30"/>
<evidence type="ECO:0000313" key="2">
    <source>
        <dbReference type="EMBL" id="RKG72699.1"/>
    </source>
</evidence>
<dbReference type="PANTHER" id="PTHR34815:SF2">
    <property type="entry name" value="N-ACETYLTRANSFERASE DOMAIN-CONTAINING PROTEIN"/>
    <property type="match status" value="1"/>
</dbReference>
<dbReference type="Proteomes" id="UP000268094">
    <property type="component" value="Unassembled WGS sequence"/>
</dbReference>
<dbReference type="SUPFAM" id="SSF55729">
    <property type="entry name" value="Acyl-CoA N-acyltransferases (Nat)"/>
    <property type="match status" value="1"/>
</dbReference>
<name>A0A3A8HN30_9BACT</name>
<dbReference type="OrthoDB" id="5379561at2"/>
<dbReference type="RefSeq" id="WP_120545391.1">
    <property type="nucleotide sequence ID" value="NZ_RAVZ01000450.1"/>
</dbReference>
<keyword evidence="2" id="KW-0808">Transferase</keyword>
<gene>
    <name evidence="2" type="ORF">D7V88_37705</name>
</gene>
<dbReference type="InterPro" id="IPR016181">
    <property type="entry name" value="Acyl_CoA_acyltransferase"/>
</dbReference>
<keyword evidence="3" id="KW-1185">Reference proteome</keyword>
<proteinExistence type="predicted"/>